<feature type="compositionally biased region" description="Polar residues" evidence="1">
    <location>
        <begin position="63"/>
        <end position="73"/>
    </location>
</feature>
<feature type="region of interest" description="Disordered" evidence="1">
    <location>
        <begin position="62"/>
        <end position="90"/>
    </location>
</feature>
<keyword evidence="3" id="KW-1185">Reference proteome</keyword>
<evidence type="ECO:0000313" key="3">
    <source>
        <dbReference type="Proteomes" id="UP001612741"/>
    </source>
</evidence>
<comment type="caution">
    <text evidence="2">The sequence shown here is derived from an EMBL/GenBank/DDBJ whole genome shotgun (WGS) entry which is preliminary data.</text>
</comment>
<evidence type="ECO:0000313" key="2">
    <source>
        <dbReference type="EMBL" id="MFI6495947.1"/>
    </source>
</evidence>
<name>A0ABW7YJQ4_9ACTN</name>
<dbReference type="EMBL" id="JBITGY010000001">
    <property type="protein sequence ID" value="MFI6495947.1"/>
    <property type="molecule type" value="Genomic_DNA"/>
</dbReference>
<gene>
    <name evidence="2" type="ORF">ACIBG2_01100</name>
</gene>
<protein>
    <submittedName>
        <fullName evidence="2">Uncharacterized protein</fullName>
    </submittedName>
</protein>
<evidence type="ECO:0000256" key="1">
    <source>
        <dbReference type="SAM" id="MobiDB-lite"/>
    </source>
</evidence>
<accession>A0ABW7YJQ4</accession>
<sequence>MLAKPFADWPEKLVSERLAAFMSANADAMNSIRPPIPNIGKVAPRFGYNRRPLGVADVAKITDVNTGPNTDPLSQRPGYTASALPGWSNA</sequence>
<reference evidence="2 3" key="1">
    <citation type="submission" date="2024-10" db="EMBL/GenBank/DDBJ databases">
        <title>The Natural Products Discovery Center: Release of the First 8490 Sequenced Strains for Exploring Actinobacteria Biosynthetic Diversity.</title>
        <authorList>
            <person name="Kalkreuter E."/>
            <person name="Kautsar S.A."/>
            <person name="Yang D."/>
            <person name="Bader C.D."/>
            <person name="Teijaro C.N."/>
            <person name="Fluegel L."/>
            <person name="Davis C.M."/>
            <person name="Simpson J.R."/>
            <person name="Lauterbach L."/>
            <person name="Steele A.D."/>
            <person name="Gui C."/>
            <person name="Meng S."/>
            <person name="Li G."/>
            <person name="Viehrig K."/>
            <person name="Ye F."/>
            <person name="Su P."/>
            <person name="Kiefer A.F."/>
            <person name="Nichols A."/>
            <person name="Cepeda A.J."/>
            <person name="Yan W."/>
            <person name="Fan B."/>
            <person name="Jiang Y."/>
            <person name="Adhikari A."/>
            <person name="Zheng C.-J."/>
            <person name="Schuster L."/>
            <person name="Cowan T.M."/>
            <person name="Smanski M.J."/>
            <person name="Chevrette M.G."/>
            <person name="De Carvalho L.P.S."/>
            <person name="Shen B."/>
        </authorList>
    </citation>
    <scope>NUCLEOTIDE SEQUENCE [LARGE SCALE GENOMIC DNA]</scope>
    <source>
        <strain evidence="2 3">NPDC050545</strain>
    </source>
</reference>
<organism evidence="2 3">
    <name type="scientific">Nonomuraea typhae</name>
    <dbReference type="NCBI Taxonomy" id="2603600"/>
    <lineage>
        <taxon>Bacteria</taxon>
        <taxon>Bacillati</taxon>
        <taxon>Actinomycetota</taxon>
        <taxon>Actinomycetes</taxon>
        <taxon>Streptosporangiales</taxon>
        <taxon>Streptosporangiaceae</taxon>
        <taxon>Nonomuraea</taxon>
    </lineage>
</organism>
<dbReference type="Proteomes" id="UP001612741">
    <property type="component" value="Unassembled WGS sequence"/>
</dbReference>
<dbReference type="RefSeq" id="WP_397077762.1">
    <property type="nucleotide sequence ID" value="NZ_JBITGY010000001.1"/>
</dbReference>
<proteinExistence type="predicted"/>